<dbReference type="InterPro" id="IPR002213">
    <property type="entry name" value="UDP_glucos_trans"/>
</dbReference>
<dbReference type="GO" id="GO:0005975">
    <property type="term" value="P:carbohydrate metabolic process"/>
    <property type="evidence" value="ECO:0007669"/>
    <property type="project" value="InterPro"/>
</dbReference>
<comment type="caution">
    <text evidence="5">The sequence shown here is derived from an EMBL/GenBank/DDBJ whole genome shotgun (WGS) entry which is preliminary data.</text>
</comment>
<keyword evidence="2" id="KW-0045">Antibiotic biosynthesis</keyword>
<dbReference type="UniPathway" id="UPA00162"/>
<dbReference type="GO" id="GO:0033072">
    <property type="term" value="P:vancomycin biosynthetic process"/>
    <property type="evidence" value="ECO:0007669"/>
    <property type="project" value="UniProtKB-UniPathway"/>
</dbReference>
<dbReference type="InterPro" id="IPR010610">
    <property type="entry name" value="EryCIII-like_C"/>
</dbReference>
<protein>
    <submittedName>
        <fullName evidence="5">Glycosyltransferase family 1 protein</fullName>
    </submittedName>
</protein>
<dbReference type="InterPro" id="IPR050426">
    <property type="entry name" value="Glycosyltransferase_28"/>
</dbReference>
<evidence type="ECO:0000259" key="3">
    <source>
        <dbReference type="Pfam" id="PF03033"/>
    </source>
</evidence>
<feature type="domain" description="Erythromycin biosynthesis protein CIII-like C-terminal" evidence="4">
    <location>
        <begin position="277"/>
        <end position="342"/>
    </location>
</feature>
<proteinExistence type="predicted"/>
<dbReference type="Pfam" id="PF03033">
    <property type="entry name" value="Glyco_transf_28"/>
    <property type="match status" value="1"/>
</dbReference>
<evidence type="ECO:0000259" key="4">
    <source>
        <dbReference type="Pfam" id="PF06722"/>
    </source>
</evidence>
<reference evidence="5 6" key="1">
    <citation type="submission" date="2019-07" db="EMBL/GenBank/DDBJ databases">
        <title>Lentzea xizangensis sp. nov., isolated from Qinghai-Tibetan Plateau Soils.</title>
        <authorList>
            <person name="Huang J."/>
        </authorList>
    </citation>
    <scope>NUCLEOTIDE SEQUENCE [LARGE SCALE GENOMIC DNA]</scope>
    <source>
        <strain evidence="5 6">FXJ1.1311</strain>
    </source>
</reference>
<dbReference type="OrthoDB" id="3253247at2"/>
<dbReference type="FunFam" id="3.40.50.2000:FF:000009">
    <property type="entry name" value="Sterol 3-beta-glucosyltransferase UGT80A2"/>
    <property type="match status" value="1"/>
</dbReference>
<dbReference type="CDD" id="cd03784">
    <property type="entry name" value="GT1_Gtf-like"/>
    <property type="match status" value="1"/>
</dbReference>
<name>A0A563EKH2_9PSEU</name>
<dbReference type="AlphaFoldDB" id="A0A563EKH2"/>
<evidence type="ECO:0000313" key="6">
    <source>
        <dbReference type="Proteomes" id="UP000316639"/>
    </source>
</evidence>
<dbReference type="Gene3D" id="3.40.50.2000">
    <property type="entry name" value="Glycogen Phosphorylase B"/>
    <property type="match status" value="2"/>
</dbReference>
<dbReference type="InterPro" id="IPR004276">
    <property type="entry name" value="GlycoTrans_28_N"/>
</dbReference>
<dbReference type="PANTHER" id="PTHR48050:SF13">
    <property type="entry name" value="STEROL 3-BETA-GLUCOSYLTRANSFERASE UGT80A2"/>
    <property type="match status" value="1"/>
</dbReference>
<feature type="domain" description="Glycosyltransferase family 28 N-terminal" evidence="3">
    <location>
        <begin position="4"/>
        <end position="125"/>
    </location>
</feature>
<dbReference type="GO" id="GO:0016758">
    <property type="term" value="F:hexosyltransferase activity"/>
    <property type="evidence" value="ECO:0007669"/>
    <property type="project" value="InterPro"/>
</dbReference>
<gene>
    <name evidence="5" type="ORF">FKR81_31660</name>
</gene>
<comment type="pathway">
    <text evidence="1">Antibiotic biosynthesis; vancomycin biosynthesis.</text>
</comment>
<keyword evidence="5" id="KW-0808">Transferase</keyword>
<dbReference type="Proteomes" id="UP000316639">
    <property type="component" value="Unassembled WGS sequence"/>
</dbReference>
<sequence length="377" mass="40866">MRALLSTIGSRGEVQPVAALATRLIADGHEARVCAPPDFGDWLTSLGVRFTPLGPEVRKPHTERPTPEHIRRQIEGTVATQFETITTAATGCDVIVGAGALQIAARSIAERQGVPYVYVSYSSNTLPSPHHSPPGLPWIPKDADPSTQWEKDAEHLNAMFGPVLNEHRAKSGQAPVDDVRGHLFTDQPWLATDPVLDPWPGPADVVQTGAWILPDERPLAPELEEFLDDGPAPVYFGFGSMNNPRELGEEMVRTARELGRRSVVLRGWAELDGPEAPDCILIGEVNQQKLFKRVAAVVHHGGAGTTTAAALAGAPQVVVPHMYDQHHWARQVQRLGIGTQHEDLKTALEQALHTDKSITITTDGTEIAARRLAQVVG</sequence>
<dbReference type="EMBL" id="VOBR01000025">
    <property type="protein sequence ID" value="TWP47522.1"/>
    <property type="molecule type" value="Genomic_DNA"/>
</dbReference>
<dbReference type="SMR" id="A0A563EKH2"/>
<organism evidence="5 6">
    <name type="scientific">Lentzea tibetensis</name>
    <dbReference type="NCBI Taxonomy" id="2591470"/>
    <lineage>
        <taxon>Bacteria</taxon>
        <taxon>Bacillati</taxon>
        <taxon>Actinomycetota</taxon>
        <taxon>Actinomycetes</taxon>
        <taxon>Pseudonocardiales</taxon>
        <taxon>Pseudonocardiaceae</taxon>
        <taxon>Lentzea</taxon>
    </lineage>
</organism>
<evidence type="ECO:0000256" key="2">
    <source>
        <dbReference type="ARBA" id="ARBA00023194"/>
    </source>
</evidence>
<evidence type="ECO:0000256" key="1">
    <source>
        <dbReference type="ARBA" id="ARBA00004660"/>
    </source>
</evidence>
<dbReference type="GO" id="GO:0008194">
    <property type="term" value="F:UDP-glycosyltransferase activity"/>
    <property type="evidence" value="ECO:0007669"/>
    <property type="project" value="InterPro"/>
</dbReference>
<accession>A0A563EKH2</accession>
<dbReference type="RefSeq" id="WP_146357570.1">
    <property type="nucleotide sequence ID" value="NZ_VOBR01000025.1"/>
</dbReference>
<evidence type="ECO:0000313" key="5">
    <source>
        <dbReference type="EMBL" id="TWP47522.1"/>
    </source>
</evidence>
<dbReference type="PANTHER" id="PTHR48050">
    <property type="entry name" value="STEROL 3-BETA-GLUCOSYLTRANSFERASE"/>
    <property type="match status" value="1"/>
</dbReference>
<dbReference type="SUPFAM" id="SSF53756">
    <property type="entry name" value="UDP-Glycosyltransferase/glycogen phosphorylase"/>
    <property type="match status" value="1"/>
</dbReference>
<keyword evidence="6" id="KW-1185">Reference proteome</keyword>
<dbReference type="Pfam" id="PF06722">
    <property type="entry name" value="EryCIII-like_C"/>
    <property type="match status" value="1"/>
</dbReference>